<proteinExistence type="predicted"/>
<dbReference type="InterPro" id="IPR007813">
    <property type="entry name" value="PilN"/>
</dbReference>
<gene>
    <name evidence="2" type="ORF">ACZ11_21605</name>
</gene>
<protein>
    <submittedName>
        <fullName evidence="2">Uncharacterized protein</fullName>
    </submittedName>
</protein>
<dbReference type="EMBL" id="LFXJ01000010">
    <property type="protein sequence ID" value="KMY29685.1"/>
    <property type="molecule type" value="Genomic_DNA"/>
</dbReference>
<keyword evidence="1" id="KW-1133">Transmembrane helix</keyword>
<keyword evidence="1" id="KW-0472">Membrane</keyword>
<comment type="caution">
    <text evidence="2">The sequence shown here is derived from an EMBL/GenBank/DDBJ whole genome shotgun (WGS) entry which is preliminary data.</text>
</comment>
<dbReference type="OrthoDB" id="2971140at2"/>
<keyword evidence="1" id="KW-0812">Transmembrane</keyword>
<reference evidence="3" key="1">
    <citation type="submission" date="2015-07" db="EMBL/GenBank/DDBJ databases">
        <authorList>
            <consortium name="Consortium for Microbial Forensics and Genomics (microFORGE)"/>
            <person name="Knight B.M."/>
            <person name="Roberts D.P."/>
            <person name="Lin D."/>
            <person name="Hari K."/>
            <person name="Fletcher J."/>
            <person name="Melcher U."/>
            <person name="Blagden T."/>
            <person name="Winegar R.A."/>
        </authorList>
    </citation>
    <scope>NUCLEOTIDE SEQUENCE [LARGE SCALE GENOMIC DNA]</scope>
    <source>
        <strain evidence="3">DSM 23493</strain>
    </source>
</reference>
<dbReference type="RefSeq" id="WP_049668586.1">
    <property type="nucleotide sequence ID" value="NZ_JBIVOC010000001.1"/>
</dbReference>
<name>A0A0K9F586_9BACI</name>
<accession>A0A0K9F586</accession>
<sequence length="197" mass="22473">MVPEINLLPNLEKKHSTPTLIYVVFIILIGMIVGYMIFLFFQAKIDLTKLSAQEVELSSQREQLQIELDGKRNLNQGSLEQSVQFVENVSYPVTPLIDETQMLLPEQTYFRKYVFGEENVEITVDFETMSAISSYLEKLTASPYFNDIQVDTISNFDVSIGNKEEESATDRFKEVPRYSATITLGIDFKFLAGGRES</sequence>
<evidence type="ECO:0000313" key="2">
    <source>
        <dbReference type="EMBL" id="KMY29685.1"/>
    </source>
</evidence>
<evidence type="ECO:0000256" key="1">
    <source>
        <dbReference type="SAM" id="Phobius"/>
    </source>
</evidence>
<dbReference type="Proteomes" id="UP000037326">
    <property type="component" value="Unassembled WGS sequence"/>
</dbReference>
<dbReference type="Pfam" id="PF05137">
    <property type="entry name" value="PilN"/>
    <property type="match status" value="1"/>
</dbReference>
<dbReference type="AlphaFoldDB" id="A0A0K9F586"/>
<organism evidence="2 3">
    <name type="scientific">Lysinibacillus xylanilyticus</name>
    <dbReference type="NCBI Taxonomy" id="582475"/>
    <lineage>
        <taxon>Bacteria</taxon>
        <taxon>Bacillati</taxon>
        <taxon>Bacillota</taxon>
        <taxon>Bacilli</taxon>
        <taxon>Bacillales</taxon>
        <taxon>Bacillaceae</taxon>
        <taxon>Lysinibacillus</taxon>
    </lineage>
</organism>
<evidence type="ECO:0000313" key="3">
    <source>
        <dbReference type="Proteomes" id="UP000037326"/>
    </source>
</evidence>
<feature type="transmembrane region" description="Helical" evidence="1">
    <location>
        <begin position="20"/>
        <end position="41"/>
    </location>
</feature>
<dbReference type="PATRIC" id="fig|582475.4.peg.3428"/>
<dbReference type="GeneID" id="96600808"/>